<evidence type="ECO:0000313" key="2">
    <source>
        <dbReference type="EMBL" id="RKN55914.1"/>
    </source>
</evidence>
<dbReference type="GO" id="GO:0003676">
    <property type="term" value="F:nucleic acid binding"/>
    <property type="evidence" value="ECO:0007669"/>
    <property type="project" value="InterPro"/>
</dbReference>
<feature type="region of interest" description="Disordered" evidence="1">
    <location>
        <begin position="1"/>
        <end position="27"/>
    </location>
</feature>
<dbReference type="RefSeq" id="WP_120780097.1">
    <property type="nucleotide sequence ID" value="NZ_JBHLUP010000002.1"/>
</dbReference>
<name>A0A3B0A6H0_9ACTN</name>
<proteinExistence type="predicted"/>
<sequence>MTAPALRAASPKQRRSPAAAPTRNREEDELLGKAFDLAQRLGILAYHPLPAQIRPGRYVTAAQGSGAKGFLDSVFAGPGGQLFREFKATDGVVSVEQQRWMDMLAAGGADVAVWRPVDLLSGRISAELNGIRRPRKPVGDVDAFRAALEQIRDASPDAVSTSALLATVQQLAADVLAGRYHDLTGMARG</sequence>
<dbReference type="Gene3D" id="3.40.1350.10">
    <property type="match status" value="1"/>
</dbReference>
<dbReference type="AlphaFoldDB" id="A0A3B0A6H0"/>
<reference evidence="2 3" key="1">
    <citation type="journal article" date="2015" name="Int. J. Syst. Evol. Microbiol.">
        <title>Micromonospora costi sp. nov., isolated from a leaf of Costus speciosus.</title>
        <authorList>
            <person name="Thawai C."/>
        </authorList>
    </citation>
    <scope>NUCLEOTIDE SEQUENCE [LARGE SCALE GENOMIC DNA]</scope>
    <source>
        <strain evidence="2 3">CS1-12</strain>
    </source>
</reference>
<dbReference type="EMBL" id="RBAN01000002">
    <property type="protein sequence ID" value="RKN55914.1"/>
    <property type="molecule type" value="Genomic_DNA"/>
</dbReference>
<evidence type="ECO:0000313" key="3">
    <source>
        <dbReference type="Proteomes" id="UP000279968"/>
    </source>
</evidence>
<comment type="caution">
    <text evidence="2">The sequence shown here is derived from an EMBL/GenBank/DDBJ whole genome shotgun (WGS) entry which is preliminary data.</text>
</comment>
<evidence type="ECO:0000256" key="1">
    <source>
        <dbReference type="SAM" id="MobiDB-lite"/>
    </source>
</evidence>
<dbReference type="OrthoDB" id="4200941at2"/>
<organism evidence="2 3">
    <name type="scientific">Micromonospora costi</name>
    <dbReference type="NCBI Taxonomy" id="1530042"/>
    <lineage>
        <taxon>Bacteria</taxon>
        <taxon>Bacillati</taxon>
        <taxon>Actinomycetota</taxon>
        <taxon>Actinomycetes</taxon>
        <taxon>Micromonosporales</taxon>
        <taxon>Micromonosporaceae</taxon>
        <taxon>Micromonospora</taxon>
    </lineage>
</organism>
<dbReference type="InterPro" id="IPR011856">
    <property type="entry name" value="tRNA_endonuc-like_dom_sf"/>
</dbReference>
<keyword evidence="3" id="KW-1185">Reference proteome</keyword>
<accession>A0A3B0A6H0</accession>
<evidence type="ECO:0008006" key="4">
    <source>
        <dbReference type="Google" id="ProtNLM"/>
    </source>
</evidence>
<gene>
    <name evidence="2" type="ORF">D7193_15090</name>
</gene>
<dbReference type="Proteomes" id="UP000279968">
    <property type="component" value="Unassembled WGS sequence"/>
</dbReference>
<protein>
    <recommendedName>
        <fullName evidence="4">VRR-NUC domain-containing protein</fullName>
    </recommendedName>
</protein>